<proteinExistence type="predicted"/>
<sequence length="117" mass="13201">MSQNKAEPTVPLRNPRWNLSFNLTPASRENEADHSTSLHHKASSTSRARNQQISEEILITHLDHVITSHGGKTASIKRLPGQISQFKNVSFSPQEELVDLKHKNSQLQAELAYHEKV</sequence>
<accession>A0A179UR55</accession>
<dbReference type="AlphaFoldDB" id="A0A179UR55"/>
<dbReference type="KEGG" id="bgh:BDBG_06407"/>
<reference evidence="3" key="1">
    <citation type="journal article" date="2015" name="PLoS Genet.">
        <title>The dynamic genome and transcriptome of the human fungal pathogen Blastomyces and close relative Emmonsia.</title>
        <authorList>
            <person name="Munoz J.F."/>
            <person name="Gauthier G.M."/>
            <person name="Desjardins C.A."/>
            <person name="Gallo J.E."/>
            <person name="Holder J."/>
            <person name="Sullivan T.D."/>
            <person name="Marty A.J."/>
            <person name="Carmen J.C."/>
            <person name="Chen Z."/>
            <person name="Ding L."/>
            <person name="Gujja S."/>
            <person name="Magrini V."/>
            <person name="Misas E."/>
            <person name="Mitreva M."/>
            <person name="Priest M."/>
            <person name="Saif S."/>
            <person name="Whiston E.A."/>
            <person name="Young S."/>
            <person name="Zeng Q."/>
            <person name="Goldman W.E."/>
            <person name="Mardis E.R."/>
            <person name="Taylor J.W."/>
            <person name="McEwen J.G."/>
            <person name="Clay O.K."/>
            <person name="Klein B.S."/>
            <person name="Cuomo C.A."/>
        </authorList>
    </citation>
    <scope>NUCLEOTIDE SEQUENCE [LARGE SCALE GENOMIC DNA]</scope>
    <source>
        <strain evidence="3">SLH14081</strain>
    </source>
</reference>
<feature type="region of interest" description="Disordered" evidence="1">
    <location>
        <begin position="24"/>
        <end position="51"/>
    </location>
</feature>
<dbReference type="GeneID" id="8503484"/>
<evidence type="ECO:0000313" key="2">
    <source>
        <dbReference type="EMBL" id="OAT10586.1"/>
    </source>
</evidence>
<evidence type="ECO:0000256" key="1">
    <source>
        <dbReference type="SAM" id="MobiDB-lite"/>
    </source>
</evidence>
<dbReference type="Proteomes" id="UP000002038">
    <property type="component" value="Unassembled WGS sequence"/>
</dbReference>
<protein>
    <submittedName>
        <fullName evidence="2">Uncharacterized protein</fullName>
    </submittedName>
</protein>
<dbReference type="OrthoDB" id="4958164at2759"/>
<dbReference type="RefSeq" id="XP_002623559.1">
    <property type="nucleotide sequence ID" value="XM_002623513.1"/>
</dbReference>
<name>A0A179UR55_BLAGS</name>
<evidence type="ECO:0000313" key="3">
    <source>
        <dbReference type="Proteomes" id="UP000002038"/>
    </source>
</evidence>
<organism evidence="2 3">
    <name type="scientific">Blastomyces gilchristii (strain SLH14081)</name>
    <name type="common">Blastomyces dermatitidis</name>
    <dbReference type="NCBI Taxonomy" id="559298"/>
    <lineage>
        <taxon>Eukaryota</taxon>
        <taxon>Fungi</taxon>
        <taxon>Dikarya</taxon>
        <taxon>Ascomycota</taxon>
        <taxon>Pezizomycotina</taxon>
        <taxon>Eurotiomycetes</taxon>
        <taxon>Eurotiomycetidae</taxon>
        <taxon>Onygenales</taxon>
        <taxon>Ajellomycetaceae</taxon>
        <taxon>Blastomyces</taxon>
    </lineage>
</organism>
<dbReference type="EMBL" id="GG657460">
    <property type="protein sequence ID" value="OAT10586.1"/>
    <property type="molecule type" value="Genomic_DNA"/>
</dbReference>
<dbReference type="VEuPathDB" id="FungiDB:BDBG_06407"/>
<keyword evidence="3" id="KW-1185">Reference proteome</keyword>
<gene>
    <name evidence="2" type="ORF">BDBG_06407</name>
</gene>